<sequence length="277" mass="29581">MTPLFHQNLLKKSPAFTKASLIALAIAVAGCNSNSTEARNEPSKTPTSAKQNTSASSDSDPKVVAALEANFKASGFEQKIISAIPTSMDNIYWVTAEGMPAFFSDKEGRHIIQGQIVEIGQAHPIDISADLIAQSAKQKLAAVDKKEMIIYPAKGATKAVVYVFTDADCPYCTKLHSEMSDINAQGIEVRYLAWPRSDASIPKMEAIWCSSDRMQAMDDAKAGKPLSSPKCDNPVRSHIELGMSLGVSGTPAIFTESGHQIGGYLPAKELAAAALAH</sequence>
<evidence type="ECO:0000256" key="8">
    <source>
        <dbReference type="SAM" id="MobiDB-lite"/>
    </source>
</evidence>
<proteinExistence type="inferred from homology"/>
<evidence type="ECO:0000256" key="5">
    <source>
        <dbReference type="ARBA" id="ARBA00023157"/>
    </source>
</evidence>
<dbReference type="Pfam" id="PF10411">
    <property type="entry name" value="DsbC_N"/>
    <property type="match status" value="1"/>
</dbReference>
<dbReference type="AlphaFoldDB" id="A0AAT9PFX1"/>
<dbReference type="InterPro" id="IPR009094">
    <property type="entry name" value="DiS-bond_isomerase_DsbC/G_N_sf"/>
</dbReference>
<comment type="subcellular location">
    <subcellularLocation>
        <location evidence="1 7">Periplasm</location>
    </subcellularLocation>
</comment>
<feature type="region of interest" description="Disordered" evidence="8">
    <location>
        <begin position="34"/>
        <end position="61"/>
    </location>
</feature>
<keyword evidence="4 7" id="KW-0574">Periplasm</keyword>
<dbReference type="PANTHER" id="PTHR35272:SF3">
    <property type="entry name" value="THIOL:DISULFIDE INTERCHANGE PROTEIN DSBC"/>
    <property type="match status" value="1"/>
</dbReference>
<evidence type="ECO:0000256" key="6">
    <source>
        <dbReference type="ARBA" id="ARBA00023284"/>
    </source>
</evidence>
<dbReference type="KEGG" id="prae:MN210_13890"/>
<dbReference type="InterPro" id="IPR033954">
    <property type="entry name" value="DiS-bond_Isoase_DsbC/G"/>
</dbReference>
<dbReference type="Pfam" id="PF13098">
    <property type="entry name" value="Thioredoxin_2"/>
    <property type="match status" value="1"/>
</dbReference>
<feature type="domain" description="Disulphide bond isomerase DsbC/G N-terminal" evidence="9">
    <location>
        <begin position="55"/>
        <end position="120"/>
    </location>
</feature>
<dbReference type="GO" id="GO:0042597">
    <property type="term" value="C:periplasmic space"/>
    <property type="evidence" value="ECO:0007669"/>
    <property type="project" value="UniProtKB-SubCell"/>
</dbReference>
<evidence type="ECO:0000256" key="1">
    <source>
        <dbReference type="ARBA" id="ARBA00004418"/>
    </source>
</evidence>
<dbReference type="Gene3D" id="3.10.450.70">
    <property type="entry name" value="Disulphide bond isomerase, DsbC/G, N-terminal"/>
    <property type="match status" value="1"/>
</dbReference>
<protein>
    <recommendedName>
        <fullName evidence="7">Thiol:disulfide interchange protein</fullName>
    </recommendedName>
</protein>
<evidence type="ECO:0000313" key="11">
    <source>
        <dbReference type="EMBL" id="UNK06595.2"/>
    </source>
</evidence>
<organism evidence="11 12">
    <name type="scientific">Psychrobacter raelei</name>
    <dbReference type="NCBI Taxonomy" id="2565531"/>
    <lineage>
        <taxon>Bacteria</taxon>
        <taxon>Pseudomonadati</taxon>
        <taxon>Pseudomonadota</taxon>
        <taxon>Gammaproteobacteria</taxon>
        <taxon>Moraxellales</taxon>
        <taxon>Moraxellaceae</taxon>
        <taxon>Psychrobacter</taxon>
    </lineage>
</organism>
<dbReference type="SUPFAM" id="SSF52833">
    <property type="entry name" value="Thioredoxin-like"/>
    <property type="match status" value="1"/>
</dbReference>
<gene>
    <name evidence="11" type="ORF">MN210_13890</name>
</gene>
<comment type="function">
    <text evidence="7">Required for disulfide bond formation in some periplasmic proteins. Acts by transferring its disulfide bond to other proteins and is reduced in the process.</text>
</comment>
<dbReference type="PANTHER" id="PTHR35272">
    <property type="entry name" value="THIOL:DISULFIDE INTERCHANGE PROTEIN DSBC-RELATED"/>
    <property type="match status" value="1"/>
</dbReference>
<feature type="compositionally biased region" description="Polar residues" evidence="8">
    <location>
        <begin position="34"/>
        <end position="58"/>
    </location>
</feature>
<name>A0AAT9PFX1_9GAMM</name>
<dbReference type="Gene3D" id="3.40.30.10">
    <property type="entry name" value="Glutaredoxin"/>
    <property type="match status" value="1"/>
</dbReference>
<dbReference type="EMBL" id="CP093310">
    <property type="protein sequence ID" value="UNK06595.2"/>
    <property type="molecule type" value="Genomic_DNA"/>
</dbReference>
<evidence type="ECO:0000256" key="7">
    <source>
        <dbReference type="RuleBase" id="RU364038"/>
    </source>
</evidence>
<dbReference type="SUPFAM" id="SSF54423">
    <property type="entry name" value="DsbC/DsbG N-terminal domain-like"/>
    <property type="match status" value="1"/>
</dbReference>
<dbReference type="InterPro" id="IPR051470">
    <property type="entry name" value="Thiol:disulfide_interchange"/>
</dbReference>
<evidence type="ECO:0000313" key="12">
    <source>
        <dbReference type="Proteomes" id="UP000829560"/>
    </source>
</evidence>
<dbReference type="InterPro" id="IPR036249">
    <property type="entry name" value="Thioredoxin-like_sf"/>
</dbReference>
<dbReference type="InterPro" id="IPR018950">
    <property type="entry name" value="DiS-bond_isomerase_DsbC/G_N"/>
</dbReference>
<evidence type="ECO:0000256" key="4">
    <source>
        <dbReference type="ARBA" id="ARBA00022764"/>
    </source>
</evidence>
<feature type="domain" description="Thioredoxin-like fold" evidence="10">
    <location>
        <begin position="153"/>
        <end position="273"/>
    </location>
</feature>
<keyword evidence="3 7" id="KW-0732">Signal</keyword>
<dbReference type="Proteomes" id="UP000829560">
    <property type="component" value="Chromosome"/>
</dbReference>
<evidence type="ECO:0000259" key="10">
    <source>
        <dbReference type="Pfam" id="PF13098"/>
    </source>
</evidence>
<evidence type="ECO:0000256" key="2">
    <source>
        <dbReference type="ARBA" id="ARBA00009813"/>
    </source>
</evidence>
<accession>A0AAT9PFX1</accession>
<keyword evidence="12" id="KW-1185">Reference proteome</keyword>
<dbReference type="CDD" id="cd03020">
    <property type="entry name" value="DsbA_DsbC_DsbG"/>
    <property type="match status" value="1"/>
</dbReference>
<dbReference type="InterPro" id="IPR012336">
    <property type="entry name" value="Thioredoxin-like_fold"/>
</dbReference>
<comment type="similarity">
    <text evidence="2 7">Belongs to the thioredoxin family. DsbC subfamily.</text>
</comment>
<keyword evidence="5" id="KW-1015">Disulfide bond</keyword>
<evidence type="ECO:0000259" key="9">
    <source>
        <dbReference type="Pfam" id="PF10411"/>
    </source>
</evidence>
<evidence type="ECO:0000256" key="3">
    <source>
        <dbReference type="ARBA" id="ARBA00022729"/>
    </source>
</evidence>
<reference evidence="11" key="1">
    <citation type="submission" date="2024-03" db="EMBL/GenBank/DDBJ databases">
        <title>Psychrobacter raelis sp. nov. isolated from a dog with peritonitis.</title>
        <authorList>
            <person name="Schiavone A."/>
            <person name="Manzulli V."/>
            <person name="Camarda A."/>
            <person name="Cafiero M.A."/>
            <person name="Vasco I."/>
            <person name="Marino L."/>
            <person name="Pennuzzi G."/>
            <person name="Serrecchia L."/>
            <person name="Galante D."/>
            <person name="Pugliese N."/>
        </authorList>
    </citation>
    <scope>NUCLEOTIDE SEQUENCE</scope>
    <source>
        <strain evidence="11">PraFG1</strain>
    </source>
</reference>
<keyword evidence="6 7" id="KW-0676">Redox-active center</keyword>
<dbReference type="RefSeq" id="WP_338412214.1">
    <property type="nucleotide sequence ID" value="NZ_CP093310.2"/>
</dbReference>